<keyword evidence="4 5" id="KW-0143">Chaperone</keyword>
<dbReference type="SUPFAM" id="SSF50447">
    <property type="entry name" value="Translation proteins"/>
    <property type="match status" value="1"/>
</dbReference>
<reference evidence="8 9" key="1">
    <citation type="submission" date="2016-10" db="EMBL/GenBank/DDBJ databases">
        <authorList>
            <person name="de Groot N.N."/>
        </authorList>
    </citation>
    <scope>NUCLEOTIDE SEQUENCE [LARGE SCALE GENOMIC DNA]</scope>
    <source>
        <strain evidence="8 9">DSM 23310</strain>
    </source>
</reference>
<dbReference type="GO" id="GO:0043022">
    <property type="term" value="F:ribosome binding"/>
    <property type="evidence" value="ECO:0007669"/>
    <property type="project" value="InterPro"/>
</dbReference>
<dbReference type="NCBIfam" id="TIGR02273">
    <property type="entry name" value="16S_RimM"/>
    <property type="match status" value="1"/>
</dbReference>
<accession>A0A1H2YMP3</accession>
<proteinExistence type="inferred from homology"/>
<dbReference type="GO" id="GO:0005840">
    <property type="term" value="C:ribosome"/>
    <property type="evidence" value="ECO:0007669"/>
    <property type="project" value="InterPro"/>
</dbReference>
<feature type="domain" description="RimM N-terminal" evidence="6">
    <location>
        <begin position="11"/>
        <end position="89"/>
    </location>
</feature>
<dbReference type="Gene3D" id="2.30.30.240">
    <property type="entry name" value="PRC-barrel domain"/>
    <property type="match status" value="1"/>
</dbReference>
<evidence type="ECO:0000256" key="5">
    <source>
        <dbReference type="HAMAP-Rule" id="MF_00014"/>
    </source>
</evidence>
<evidence type="ECO:0000313" key="9">
    <source>
        <dbReference type="Proteomes" id="UP000198828"/>
    </source>
</evidence>
<dbReference type="Proteomes" id="UP000198828">
    <property type="component" value="Unassembled WGS sequence"/>
</dbReference>
<dbReference type="InterPro" id="IPR009000">
    <property type="entry name" value="Transl_B-barrel_sf"/>
</dbReference>
<sequence>MVGENMDYIKIGWIMNTHGIKGELKVYPLTYDINRFNDLKKVYIGNNKIEAEIERVKYSKGLTILKFKEFNNINDVLKFKKDYIYIDEKDRVELPDDHFFVFDIIDCTVYTIKGHKVGTVTDVLQMASNDVYVVKDVENGKEYLIPAVKEFVVDIDIKNKKIVIDPIEGMIE</sequence>
<comment type="similarity">
    <text evidence="5">Belongs to the RimM family.</text>
</comment>
<name>A0A1H2YMP3_9FIRM</name>
<dbReference type="Pfam" id="PF24986">
    <property type="entry name" value="PRC_RimM"/>
    <property type="match status" value="1"/>
</dbReference>
<evidence type="ECO:0000313" key="8">
    <source>
        <dbReference type="EMBL" id="SDX06350.1"/>
    </source>
</evidence>
<dbReference type="Pfam" id="PF01782">
    <property type="entry name" value="RimM"/>
    <property type="match status" value="1"/>
</dbReference>
<gene>
    <name evidence="5" type="primary">rimM</name>
    <name evidence="8" type="ORF">SAMN05660923_01664</name>
</gene>
<dbReference type="EMBL" id="FNNG01000006">
    <property type="protein sequence ID" value="SDX06350.1"/>
    <property type="molecule type" value="Genomic_DNA"/>
</dbReference>
<keyword evidence="3 5" id="KW-0698">rRNA processing</keyword>
<dbReference type="InterPro" id="IPR056792">
    <property type="entry name" value="PRC_RimM"/>
</dbReference>
<evidence type="ECO:0000259" key="7">
    <source>
        <dbReference type="Pfam" id="PF24986"/>
    </source>
</evidence>
<evidence type="ECO:0000256" key="1">
    <source>
        <dbReference type="ARBA" id="ARBA00022490"/>
    </source>
</evidence>
<comment type="subcellular location">
    <subcellularLocation>
        <location evidence="5">Cytoplasm</location>
    </subcellularLocation>
</comment>
<dbReference type="HAMAP" id="MF_00014">
    <property type="entry name" value="Ribosome_mat_RimM"/>
    <property type="match status" value="1"/>
</dbReference>
<keyword evidence="9" id="KW-1185">Reference proteome</keyword>
<dbReference type="OrthoDB" id="9810331at2"/>
<protein>
    <recommendedName>
        <fullName evidence="5">Ribosome maturation factor RimM</fullName>
    </recommendedName>
</protein>
<evidence type="ECO:0000256" key="2">
    <source>
        <dbReference type="ARBA" id="ARBA00022517"/>
    </source>
</evidence>
<evidence type="ECO:0000256" key="4">
    <source>
        <dbReference type="ARBA" id="ARBA00023186"/>
    </source>
</evidence>
<dbReference type="InterPro" id="IPR036976">
    <property type="entry name" value="RimM_N_sf"/>
</dbReference>
<dbReference type="GO" id="GO:0005737">
    <property type="term" value="C:cytoplasm"/>
    <property type="evidence" value="ECO:0007669"/>
    <property type="project" value="UniProtKB-SubCell"/>
</dbReference>
<organism evidence="8 9">
    <name type="scientific">Tepidimicrobium xylanilyticum</name>
    <dbReference type="NCBI Taxonomy" id="1123352"/>
    <lineage>
        <taxon>Bacteria</taxon>
        <taxon>Bacillati</taxon>
        <taxon>Bacillota</taxon>
        <taxon>Tissierellia</taxon>
        <taxon>Tissierellales</taxon>
        <taxon>Tepidimicrobiaceae</taxon>
        <taxon>Tepidimicrobium</taxon>
    </lineage>
</organism>
<comment type="subunit">
    <text evidence="5">Binds ribosomal protein uS19.</text>
</comment>
<dbReference type="AlphaFoldDB" id="A0A1H2YMP3"/>
<feature type="domain" description="Ribosome maturation factor RimM PRC barrel" evidence="7">
    <location>
        <begin position="102"/>
        <end position="170"/>
    </location>
</feature>
<dbReference type="GO" id="GO:0042274">
    <property type="term" value="P:ribosomal small subunit biogenesis"/>
    <property type="evidence" value="ECO:0007669"/>
    <property type="project" value="UniProtKB-UniRule"/>
</dbReference>
<evidence type="ECO:0000259" key="6">
    <source>
        <dbReference type="Pfam" id="PF01782"/>
    </source>
</evidence>
<dbReference type="PANTHER" id="PTHR33692">
    <property type="entry name" value="RIBOSOME MATURATION FACTOR RIMM"/>
    <property type="match status" value="1"/>
</dbReference>
<keyword evidence="2 5" id="KW-0690">Ribosome biogenesis</keyword>
<dbReference type="InterPro" id="IPR011961">
    <property type="entry name" value="RimM"/>
</dbReference>
<dbReference type="Gene3D" id="2.40.30.60">
    <property type="entry name" value="RimM"/>
    <property type="match status" value="1"/>
</dbReference>
<comment type="function">
    <text evidence="5">An accessory protein needed during the final step in the assembly of 30S ribosomal subunit, possibly for assembly of the head region. Essential for efficient processing of 16S rRNA. May be needed both before and after RbfA during the maturation of 16S rRNA. It has affinity for free ribosomal 30S subunits but not for 70S ribosomes.</text>
</comment>
<dbReference type="InterPro" id="IPR011033">
    <property type="entry name" value="PRC_barrel-like_sf"/>
</dbReference>
<dbReference type="GO" id="GO:0006364">
    <property type="term" value="P:rRNA processing"/>
    <property type="evidence" value="ECO:0007669"/>
    <property type="project" value="UniProtKB-UniRule"/>
</dbReference>
<evidence type="ECO:0000256" key="3">
    <source>
        <dbReference type="ARBA" id="ARBA00022552"/>
    </source>
</evidence>
<dbReference type="InterPro" id="IPR002676">
    <property type="entry name" value="RimM_N"/>
</dbReference>
<dbReference type="PANTHER" id="PTHR33692:SF1">
    <property type="entry name" value="RIBOSOME MATURATION FACTOR RIMM"/>
    <property type="match status" value="1"/>
</dbReference>
<comment type="domain">
    <text evidence="5">The PRC barrel domain binds ribosomal protein uS19.</text>
</comment>
<keyword evidence="1 5" id="KW-0963">Cytoplasm</keyword>
<dbReference type="SUPFAM" id="SSF50346">
    <property type="entry name" value="PRC-barrel domain"/>
    <property type="match status" value="1"/>
</dbReference>